<dbReference type="Proteomes" id="UP000030765">
    <property type="component" value="Unassembled WGS sequence"/>
</dbReference>
<keyword evidence="1" id="KW-0347">Helicase</keyword>
<keyword evidence="1" id="KW-0547">Nucleotide-binding</keyword>
<evidence type="ECO:0000313" key="2">
    <source>
        <dbReference type="EnsemblMetazoa" id="ASIC011890-PA"/>
    </source>
</evidence>
<keyword evidence="1" id="KW-0067">ATP-binding</keyword>
<reference evidence="1 3" key="1">
    <citation type="journal article" date="2014" name="BMC Genomics">
        <title>Genome sequence of Anopheles sinensis provides insight into genetics basis of mosquito competence for malaria parasites.</title>
        <authorList>
            <person name="Zhou D."/>
            <person name="Zhang D."/>
            <person name="Ding G."/>
            <person name="Shi L."/>
            <person name="Hou Q."/>
            <person name="Ye Y."/>
            <person name="Xu Y."/>
            <person name="Zhou H."/>
            <person name="Xiong C."/>
            <person name="Li S."/>
            <person name="Yu J."/>
            <person name="Hong S."/>
            <person name="Yu X."/>
            <person name="Zou P."/>
            <person name="Chen C."/>
            <person name="Chang X."/>
            <person name="Wang W."/>
            <person name="Lv Y."/>
            <person name="Sun Y."/>
            <person name="Ma L."/>
            <person name="Shen B."/>
            <person name="Zhu C."/>
        </authorList>
    </citation>
    <scope>NUCLEOTIDE SEQUENCE [LARGE SCALE GENOMIC DNA]</scope>
</reference>
<sequence>MVFYQQRIESSGNTGNRWTPLKFKSLTHHKQFRRPGWISFSPPKLAFPGFIIGNRSAAREAIEKQTKHTRVLPGRRRTHTKPTRYSNLYRQSRRRGRLVLSRKGKNDGNHAHYIAFVISSRFRDVDDDDDASD</sequence>
<organism evidence="1">
    <name type="scientific">Anopheles sinensis</name>
    <name type="common">Mosquito</name>
    <dbReference type="NCBI Taxonomy" id="74873"/>
    <lineage>
        <taxon>Eukaryota</taxon>
        <taxon>Metazoa</taxon>
        <taxon>Ecdysozoa</taxon>
        <taxon>Arthropoda</taxon>
        <taxon>Hexapoda</taxon>
        <taxon>Insecta</taxon>
        <taxon>Pterygota</taxon>
        <taxon>Neoptera</taxon>
        <taxon>Endopterygota</taxon>
        <taxon>Diptera</taxon>
        <taxon>Nematocera</taxon>
        <taxon>Culicoidea</taxon>
        <taxon>Culicidae</taxon>
        <taxon>Anophelinae</taxon>
        <taxon>Anopheles</taxon>
    </lineage>
</organism>
<dbReference type="AlphaFoldDB" id="A0A084W1G5"/>
<dbReference type="EMBL" id="ATLV01019343">
    <property type="status" value="NOT_ANNOTATED_CDS"/>
    <property type="molecule type" value="Genomic_DNA"/>
</dbReference>
<protein>
    <submittedName>
        <fullName evidence="1 2">ATP-dependent RNA helicase, DEAD box family protein</fullName>
    </submittedName>
</protein>
<dbReference type="VEuPathDB" id="VectorBase:ASIC011890"/>
<proteinExistence type="predicted"/>
<keyword evidence="3" id="KW-1185">Reference proteome</keyword>
<dbReference type="EnsemblMetazoa" id="ASIC011890-RA">
    <property type="protein sequence ID" value="ASIC011890-PA"/>
    <property type="gene ID" value="ASIC011890"/>
</dbReference>
<dbReference type="EMBL" id="KE525268">
    <property type="protein sequence ID" value="KFB44059.1"/>
    <property type="molecule type" value="Genomic_DNA"/>
</dbReference>
<evidence type="ECO:0000313" key="3">
    <source>
        <dbReference type="Proteomes" id="UP000030765"/>
    </source>
</evidence>
<reference evidence="2" key="2">
    <citation type="submission" date="2020-05" db="UniProtKB">
        <authorList>
            <consortium name="EnsemblMetazoa"/>
        </authorList>
    </citation>
    <scope>IDENTIFICATION</scope>
</reference>
<name>A0A084W1G5_ANOSI</name>
<keyword evidence="1" id="KW-0378">Hydrolase</keyword>
<gene>
    <name evidence="1" type="ORF">ZHAS_00011890</name>
</gene>
<accession>A0A084W1G5</accession>
<dbReference type="GO" id="GO:0004386">
    <property type="term" value="F:helicase activity"/>
    <property type="evidence" value="ECO:0007669"/>
    <property type="project" value="UniProtKB-KW"/>
</dbReference>
<evidence type="ECO:0000313" key="1">
    <source>
        <dbReference type="EMBL" id="KFB44059.1"/>
    </source>
</evidence>